<keyword evidence="1" id="KW-0472">Membrane</keyword>
<name>A0A919F1J6_9ACTN</name>
<dbReference type="Proteomes" id="UP000619355">
    <property type="component" value="Unassembled WGS sequence"/>
</dbReference>
<evidence type="ECO:0000256" key="1">
    <source>
        <dbReference type="SAM" id="Phobius"/>
    </source>
</evidence>
<keyword evidence="1" id="KW-1133">Transmembrane helix</keyword>
<keyword evidence="1" id="KW-0812">Transmembrane</keyword>
<comment type="caution">
    <text evidence="2">The sequence shown here is derived from an EMBL/GenBank/DDBJ whole genome shotgun (WGS) entry which is preliminary data.</text>
</comment>
<sequence>MRFLRRQGVLCRTCGLAVARRMQADTLVQGWWGPLSMLITPFVLLLNVGELSRIRKLPPPATAAWRPPLDPGRPVLRRPAGLVALVPLLALAGLVLAVPLLIVIGMAVDSGGNGHVTLKPGSCARNLADWPQQDLRPADCGSPDAQFRVYWPDGPACEPGDYDAYPEYSEDGGLSLCLHPVKKAKN</sequence>
<feature type="transmembrane region" description="Helical" evidence="1">
    <location>
        <begin position="31"/>
        <end position="49"/>
    </location>
</feature>
<dbReference type="RefSeq" id="WP_229900634.1">
    <property type="nucleotide sequence ID" value="NZ_BNBF01000025.1"/>
</dbReference>
<accession>A0A919F1J6</accession>
<protein>
    <submittedName>
        <fullName evidence="2">Uncharacterized protein</fullName>
    </submittedName>
</protein>
<proteinExistence type="predicted"/>
<keyword evidence="3" id="KW-1185">Reference proteome</keyword>
<gene>
    <name evidence="2" type="ORF">GCM10018980_63110</name>
</gene>
<reference evidence="3" key="1">
    <citation type="journal article" date="2019" name="Int. J. Syst. Evol. Microbiol.">
        <title>The Global Catalogue of Microorganisms (GCM) 10K type strain sequencing project: providing services to taxonomists for standard genome sequencing and annotation.</title>
        <authorList>
            <consortium name="The Broad Institute Genomics Platform"/>
            <consortium name="The Broad Institute Genome Sequencing Center for Infectious Disease"/>
            <person name="Wu L."/>
            <person name="Ma J."/>
        </authorList>
    </citation>
    <scope>NUCLEOTIDE SEQUENCE [LARGE SCALE GENOMIC DNA]</scope>
    <source>
        <strain evidence="3">JCM 4253</strain>
    </source>
</reference>
<dbReference type="AlphaFoldDB" id="A0A919F1J6"/>
<dbReference type="EMBL" id="BNBF01000025">
    <property type="protein sequence ID" value="GHG69155.1"/>
    <property type="molecule type" value="Genomic_DNA"/>
</dbReference>
<feature type="transmembrane region" description="Helical" evidence="1">
    <location>
        <begin position="82"/>
        <end position="108"/>
    </location>
</feature>
<organism evidence="2 3">
    <name type="scientific">Streptomyces capoamus</name>
    <dbReference type="NCBI Taxonomy" id="68183"/>
    <lineage>
        <taxon>Bacteria</taxon>
        <taxon>Bacillati</taxon>
        <taxon>Actinomycetota</taxon>
        <taxon>Actinomycetes</taxon>
        <taxon>Kitasatosporales</taxon>
        <taxon>Streptomycetaceae</taxon>
        <taxon>Streptomyces</taxon>
    </lineage>
</organism>
<evidence type="ECO:0000313" key="3">
    <source>
        <dbReference type="Proteomes" id="UP000619355"/>
    </source>
</evidence>
<evidence type="ECO:0000313" key="2">
    <source>
        <dbReference type="EMBL" id="GHG69155.1"/>
    </source>
</evidence>